<protein>
    <submittedName>
        <fullName evidence="1">Ras-GEF domain-containing protein</fullName>
    </submittedName>
</protein>
<name>A0A0N4W9I3_HAEPC</name>
<proteinExistence type="predicted"/>
<organism evidence="1">
    <name type="scientific">Haemonchus placei</name>
    <name type="common">Barber's pole worm</name>
    <dbReference type="NCBI Taxonomy" id="6290"/>
    <lineage>
        <taxon>Eukaryota</taxon>
        <taxon>Metazoa</taxon>
        <taxon>Ecdysozoa</taxon>
        <taxon>Nematoda</taxon>
        <taxon>Chromadorea</taxon>
        <taxon>Rhabditida</taxon>
        <taxon>Rhabditina</taxon>
        <taxon>Rhabditomorpha</taxon>
        <taxon>Strongyloidea</taxon>
        <taxon>Trichostrongylidae</taxon>
        <taxon>Haemonchus</taxon>
    </lineage>
</organism>
<dbReference type="WBParaSite" id="HPLM_0000695901-mRNA-1">
    <property type="protein sequence ID" value="HPLM_0000695901-mRNA-1"/>
    <property type="gene ID" value="HPLM_0000695901"/>
</dbReference>
<evidence type="ECO:0000313" key="1">
    <source>
        <dbReference type="WBParaSite" id="HPLM_0000695901-mRNA-1"/>
    </source>
</evidence>
<sequence>MAPVPNRSNGPSSQPQSMVNKLANSILVNDCITLLNEIHGILASKTPEVIQLLDRSLSMHDSLDIETNPVEIYRMGRGAEGKPRVVECLFSSRRFMTVFVRRSMTIDERNKERDSRKARELNDKECNALSFRMSYALAYVYLVFVSEDFSLFSSPQIYVPLFKMIN</sequence>
<reference evidence="1" key="1">
    <citation type="submission" date="2017-02" db="UniProtKB">
        <authorList>
            <consortium name="WormBaseParasite"/>
        </authorList>
    </citation>
    <scope>IDENTIFICATION</scope>
</reference>
<accession>A0A0N4W9I3</accession>
<dbReference type="AlphaFoldDB" id="A0A0N4W9I3"/>